<dbReference type="Proteomes" id="UP000377803">
    <property type="component" value="Chromosome"/>
</dbReference>
<dbReference type="PANTHER" id="PTHR38137">
    <property type="entry name" value="PRC-BARREL DOMAIN PROTEIN"/>
    <property type="match status" value="1"/>
</dbReference>
<reference evidence="3" key="1">
    <citation type="submission" date="2019-05" db="EMBL/GenBank/DDBJ databases">
        <title>Candidatus Nanohalobium constans, a novel model system to study the DPANN nano-sized archaea: genomic and physiological characterization of a nanoarchaeon co-cultured with its chitinotrophic host.</title>
        <authorList>
            <person name="La Cono V."/>
            <person name="Arcadi E."/>
            <person name="Crisafi F."/>
            <person name="Denaro R."/>
            <person name="La Spada G."/>
            <person name="Messina E."/>
            <person name="Smedile F."/>
            <person name="Toshchakov S.V."/>
            <person name="Shevchenko M.A."/>
            <person name="Golyshin P.N."/>
            <person name="Golyshina O.V."/>
            <person name="Ferrer M."/>
            <person name="Rohde M."/>
            <person name="Mushegian A."/>
            <person name="Sorokin D.Y."/>
            <person name="Giuliano L."/>
            <person name="Yakimov M.M."/>
        </authorList>
    </citation>
    <scope>NUCLEOTIDE SEQUENCE [LARGE SCALE GENOMIC DNA]</scope>
    <source>
        <strain evidence="3">LC1Nh</strain>
    </source>
</reference>
<evidence type="ECO:0000313" key="3">
    <source>
        <dbReference type="Proteomes" id="UP000377803"/>
    </source>
</evidence>
<evidence type="ECO:0000259" key="1">
    <source>
        <dbReference type="Pfam" id="PF05239"/>
    </source>
</evidence>
<dbReference type="OrthoDB" id="68960at2157"/>
<feature type="domain" description="PRC-barrel" evidence="1">
    <location>
        <begin position="7"/>
        <end position="80"/>
    </location>
</feature>
<dbReference type="InterPro" id="IPR027275">
    <property type="entry name" value="PRC-brl_dom"/>
</dbReference>
<dbReference type="EMBL" id="CP040089">
    <property type="protein sequence ID" value="QGA81026.1"/>
    <property type="molecule type" value="Genomic_DNA"/>
</dbReference>
<proteinExistence type="predicted"/>
<accession>A0A5Q0UHG7</accession>
<protein>
    <submittedName>
        <fullName evidence="2">PRC-barrel domain</fullName>
    </submittedName>
</protein>
<dbReference type="InterPro" id="IPR011033">
    <property type="entry name" value="PRC_barrel-like_sf"/>
</dbReference>
<keyword evidence="3" id="KW-1185">Reference proteome</keyword>
<dbReference type="Pfam" id="PF05239">
    <property type="entry name" value="PRC"/>
    <property type="match status" value="1"/>
</dbReference>
<sequence>MPQNILDFSDVKSKDVFTSNGSYCGKVKDVELNLGKFAVRAVVVSAEKGSYLAQKVGGSKNVVIPYRMVQSIDDIIIINDFQTNEVEEKQQKAEA</sequence>
<dbReference type="PANTHER" id="PTHR38137:SF1">
    <property type="entry name" value="PRC-BARREL DOMAIN-CONTAINING PROTEIN"/>
    <property type="match status" value="1"/>
</dbReference>
<dbReference type="Gene3D" id="2.30.30.240">
    <property type="entry name" value="PRC-barrel domain"/>
    <property type="match status" value="1"/>
</dbReference>
<organism evidence="2 3">
    <name type="scientific">Candidatus Nanohalobium constans</name>
    <dbReference type="NCBI Taxonomy" id="2565781"/>
    <lineage>
        <taxon>Archaea</taxon>
        <taxon>Candidatus Nanohalarchaeota</taxon>
        <taxon>Candidatus Nanohalobia</taxon>
        <taxon>Candidatus Nanohalobiales</taxon>
        <taxon>Candidatus Nanohalobiaceae</taxon>
        <taxon>Candidatus Nanohalobium</taxon>
    </lineage>
</organism>
<dbReference type="RefSeq" id="WP_153550774.1">
    <property type="nucleotide sequence ID" value="NZ_CP040089.1"/>
</dbReference>
<dbReference type="GeneID" id="42365558"/>
<dbReference type="SUPFAM" id="SSF50346">
    <property type="entry name" value="PRC-barrel domain"/>
    <property type="match status" value="1"/>
</dbReference>
<evidence type="ECO:0000313" key="2">
    <source>
        <dbReference type="EMBL" id="QGA81026.1"/>
    </source>
</evidence>
<dbReference type="KEGG" id="ncon:LC1Nh_1160"/>
<dbReference type="AlphaFoldDB" id="A0A5Q0UHG7"/>
<name>A0A5Q0UHG7_9ARCH</name>
<gene>
    <name evidence="2" type="ORF">LC1Nh_1160</name>
</gene>